<dbReference type="InterPro" id="IPR019189">
    <property type="entry name" value="Ribosomal_mL41"/>
</dbReference>
<sequence length="103" mass="12130">MRASPILQKAIRRLPLNTKQGPHNYYKGNRVGSHGTHTKWGGYVIDWRKVRTYVVPELTNFSLTPFVAMRIQKRRDNFAHTERKSPMDGKEYIRKWKEEGGNM</sequence>
<proteinExistence type="inferred from homology"/>
<evidence type="ECO:0000256" key="1">
    <source>
        <dbReference type="ARBA" id="ARBA00004173"/>
    </source>
</evidence>
<dbReference type="Proteomes" id="UP001305779">
    <property type="component" value="Unassembled WGS sequence"/>
</dbReference>
<keyword evidence="6" id="KW-0687">Ribonucleoprotein</keyword>
<keyword evidence="4" id="KW-0689">Ribosomal protein</keyword>
<keyword evidence="5" id="KW-0496">Mitochondrion</keyword>
<accession>A0ABR0EPU7</accession>
<evidence type="ECO:0000256" key="4">
    <source>
        <dbReference type="ARBA" id="ARBA00022980"/>
    </source>
</evidence>
<evidence type="ECO:0000313" key="8">
    <source>
        <dbReference type="Proteomes" id="UP001305779"/>
    </source>
</evidence>
<dbReference type="PANTHER" id="PTHR21338">
    <property type="entry name" value="MITOCHONDRIAL RIBOSOMAL PROTEIN L41"/>
    <property type="match status" value="1"/>
</dbReference>
<name>A0ABR0EPU7_ZASCE</name>
<reference evidence="7 8" key="1">
    <citation type="journal article" date="2023" name="G3 (Bethesda)">
        <title>A chromosome-level genome assembly of Zasmidium syzygii isolated from banana leaves.</title>
        <authorList>
            <person name="van Westerhoven A.C."/>
            <person name="Mehrabi R."/>
            <person name="Talebi R."/>
            <person name="Steentjes M.B.F."/>
            <person name="Corcolon B."/>
            <person name="Chong P.A."/>
            <person name="Kema G.H.J."/>
            <person name="Seidl M.F."/>
        </authorList>
    </citation>
    <scope>NUCLEOTIDE SEQUENCE [LARGE SCALE GENOMIC DNA]</scope>
    <source>
        <strain evidence="7 8">P124</strain>
    </source>
</reference>
<comment type="caution">
    <text evidence="7">The sequence shown here is derived from an EMBL/GenBank/DDBJ whole genome shotgun (WGS) entry which is preliminary data.</text>
</comment>
<evidence type="ECO:0000256" key="6">
    <source>
        <dbReference type="ARBA" id="ARBA00023274"/>
    </source>
</evidence>
<evidence type="ECO:0000313" key="7">
    <source>
        <dbReference type="EMBL" id="KAK4503275.1"/>
    </source>
</evidence>
<keyword evidence="3" id="KW-0809">Transit peptide</keyword>
<dbReference type="EMBL" id="JAXOVC010000004">
    <property type="protein sequence ID" value="KAK4503275.1"/>
    <property type="molecule type" value="Genomic_DNA"/>
</dbReference>
<evidence type="ECO:0000256" key="2">
    <source>
        <dbReference type="ARBA" id="ARBA00010152"/>
    </source>
</evidence>
<comment type="subcellular location">
    <subcellularLocation>
        <location evidence="1">Mitochondrion</location>
    </subcellularLocation>
</comment>
<protein>
    <submittedName>
        <fullName evidence="7">Uncharacterized protein</fullName>
    </submittedName>
</protein>
<gene>
    <name evidence="7" type="ORF">PRZ48_006703</name>
</gene>
<comment type="similarity">
    <text evidence="2">Belongs to the mitochondrion-specific ribosomal protein mL41 family.</text>
</comment>
<dbReference type="PANTHER" id="PTHR21338:SF0">
    <property type="entry name" value="LARGE RIBOSOMAL SUBUNIT PROTEIN ML41"/>
    <property type="match status" value="1"/>
</dbReference>
<organism evidence="7 8">
    <name type="scientific">Zasmidium cellare</name>
    <name type="common">Wine cellar mold</name>
    <name type="synonym">Racodium cellare</name>
    <dbReference type="NCBI Taxonomy" id="395010"/>
    <lineage>
        <taxon>Eukaryota</taxon>
        <taxon>Fungi</taxon>
        <taxon>Dikarya</taxon>
        <taxon>Ascomycota</taxon>
        <taxon>Pezizomycotina</taxon>
        <taxon>Dothideomycetes</taxon>
        <taxon>Dothideomycetidae</taxon>
        <taxon>Mycosphaerellales</taxon>
        <taxon>Mycosphaerellaceae</taxon>
        <taxon>Zasmidium</taxon>
    </lineage>
</organism>
<evidence type="ECO:0000256" key="3">
    <source>
        <dbReference type="ARBA" id="ARBA00022946"/>
    </source>
</evidence>
<evidence type="ECO:0000256" key="5">
    <source>
        <dbReference type="ARBA" id="ARBA00023128"/>
    </source>
</evidence>
<dbReference type="Pfam" id="PF09809">
    <property type="entry name" value="MRP-L27"/>
    <property type="match status" value="1"/>
</dbReference>
<keyword evidence="8" id="KW-1185">Reference proteome</keyword>